<keyword evidence="3" id="KW-1185">Reference proteome</keyword>
<dbReference type="InterPro" id="IPR011050">
    <property type="entry name" value="Pectin_lyase_fold/virulence"/>
</dbReference>
<organism evidence="2 3">
    <name type="scientific">Halorientalis brevis</name>
    <dbReference type="NCBI Taxonomy" id="1126241"/>
    <lineage>
        <taxon>Archaea</taxon>
        <taxon>Methanobacteriati</taxon>
        <taxon>Methanobacteriota</taxon>
        <taxon>Stenosarchaea group</taxon>
        <taxon>Halobacteria</taxon>
        <taxon>Halobacteriales</taxon>
        <taxon>Haloarculaceae</taxon>
        <taxon>Halorientalis</taxon>
    </lineage>
</organism>
<dbReference type="InterPro" id="IPR006626">
    <property type="entry name" value="PbH1"/>
</dbReference>
<evidence type="ECO:0000313" key="2">
    <source>
        <dbReference type="EMBL" id="MFD1585540.1"/>
    </source>
</evidence>
<evidence type="ECO:0000259" key="1">
    <source>
        <dbReference type="Pfam" id="PF13229"/>
    </source>
</evidence>
<reference evidence="2 3" key="1">
    <citation type="journal article" date="2019" name="Int. J. Syst. Evol. Microbiol.">
        <title>The Global Catalogue of Microorganisms (GCM) 10K type strain sequencing project: providing services to taxonomists for standard genome sequencing and annotation.</title>
        <authorList>
            <consortium name="The Broad Institute Genomics Platform"/>
            <consortium name="The Broad Institute Genome Sequencing Center for Infectious Disease"/>
            <person name="Wu L."/>
            <person name="Ma J."/>
        </authorList>
    </citation>
    <scope>NUCLEOTIDE SEQUENCE [LARGE SCALE GENOMIC DNA]</scope>
    <source>
        <strain evidence="2 3">CGMCC 1.12125</strain>
    </source>
</reference>
<gene>
    <name evidence="2" type="ORF">ACFR9U_00990</name>
</gene>
<protein>
    <submittedName>
        <fullName evidence="2">Right-handed parallel beta-helix repeat-containing protein</fullName>
    </submittedName>
</protein>
<dbReference type="SMART" id="SM00710">
    <property type="entry name" value="PbH1"/>
    <property type="match status" value="9"/>
</dbReference>
<dbReference type="Gene3D" id="2.160.20.10">
    <property type="entry name" value="Single-stranded right-handed beta-helix, Pectin lyase-like"/>
    <property type="match status" value="1"/>
</dbReference>
<feature type="domain" description="Right handed beta helix" evidence="1">
    <location>
        <begin position="83"/>
        <end position="205"/>
    </location>
</feature>
<dbReference type="EMBL" id="JBHUDJ010000001">
    <property type="protein sequence ID" value="MFD1585540.1"/>
    <property type="molecule type" value="Genomic_DNA"/>
</dbReference>
<dbReference type="AlphaFoldDB" id="A0ABD6C5S0"/>
<name>A0ABD6C5S0_9EURY</name>
<dbReference type="SUPFAM" id="SSF51126">
    <property type="entry name" value="Pectin lyase-like"/>
    <property type="match status" value="1"/>
</dbReference>
<dbReference type="Pfam" id="PF13229">
    <property type="entry name" value="Beta_helix"/>
    <property type="match status" value="1"/>
</dbReference>
<dbReference type="InterPro" id="IPR039448">
    <property type="entry name" value="Beta_helix"/>
</dbReference>
<sequence>MTVAVAALVAGVVVGSTAGATAATTQTVTECTTITEPGAYELSANVSAPANDTCIRIESSDVVLDGQGQTITGTNGENATGTGILVSASEGGDLLENVTVRNVHVANWGTGVTYRDVTDSTLSSVTVTDSQNGLTVTESSQITIQNTSATDNEDGVLTRDVTDSTFHDTTVANNEGTGLYTSNDFDGNRLVNTTARENGETGIRIGPAWNTEFVNTTTSSNGGDGLTMLDSGRVEMSHLTATDNGETALSLTAVAGARFENVTVQNNTGAVYAAVESRNVTVQALTMGPGGTVSLTAGSATITDAEPPAAPEGYEAVGPAINVSRAEDGPSMPVVSITLDERDETTPALWQYEDGEWRELSDVTFDSGEYTLTATVGNGIVTPLDTTTADNETDG</sequence>
<proteinExistence type="predicted"/>
<comment type="caution">
    <text evidence="2">The sequence shown here is derived from an EMBL/GenBank/DDBJ whole genome shotgun (WGS) entry which is preliminary data.</text>
</comment>
<accession>A0ABD6C5S0</accession>
<dbReference type="InterPro" id="IPR012334">
    <property type="entry name" value="Pectin_lyas_fold"/>
</dbReference>
<evidence type="ECO:0000313" key="3">
    <source>
        <dbReference type="Proteomes" id="UP001597119"/>
    </source>
</evidence>
<dbReference type="Proteomes" id="UP001597119">
    <property type="component" value="Unassembled WGS sequence"/>
</dbReference>